<dbReference type="Pfam" id="PF01917">
    <property type="entry name" value="Flagellin_arch-type"/>
    <property type="match status" value="1"/>
</dbReference>
<feature type="compositionally biased region" description="Polar residues" evidence="1">
    <location>
        <begin position="147"/>
        <end position="165"/>
    </location>
</feature>
<dbReference type="InterPro" id="IPR002774">
    <property type="entry name" value="Flagellin_arc-type"/>
</dbReference>
<dbReference type="RefSeq" id="WP_160064007.1">
    <property type="nucleotide sequence ID" value="NZ_WUYX01000024.1"/>
</dbReference>
<feature type="region of interest" description="Disordered" evidence="1">
    <location>
        <begin position="131"/>
        <end position="165"/>
    </location>
</feature>
<dbReference type="EMBL" id="WUYX01000024">
    <property type="protein sequence ID" value="MXV61805.1"/>
    <property type="molecule type" value="Genomic_DNA"/>
</dbReference>
<protein>
    <submittedName>
        <fullName evidence="2">Flagellin</fullName>
    </submittedName>
</protein>
<dbReference type="PANTHER" id="PTHR42200">
    <property type="entry name" value="ARCHAEAL FLAGELLA-RELATED PROTEIN F-RELATED"/>
    <property type="match status" value="1"/>
</dbReference>
<keyword evidence="2" id="KW-0282">Flagellum</keyword>
<dbReference type="Proteomes" id="UP000434101">
    <property type="component" value="Unassembled WGS sequence"/>
</dbReference>
<keyword evidence="3" id="KW-1185">Reference proteome</keyword>
<proteinExistence type="predicted"/>
<name>A0A6B0VL13_9EURY</name>
<feature type="compositionally biased region" description="Acidic residues" evidence="1">
    <location>
        <begin position="131"/>
        <end position="142"/>
    </location>
</feature>
<dbReference type="GO" id="GO:0005198">
    <property type="term" value="F:structural molecule activity"/>
    <property type="evidence" value="ECO:0007669"/>
    <property type="project" value="InterPro"/>
</dbReference>
<sequence>MGFSTSGAVMVILIGLLVAVSAIVPTLFSVTGATGDAFSAQSDQLRDQQNTDITIESFEYDDGTDVATLAVANDGAISLSVSKTDVVVNGEYYPLRGADSNTTVIASGTEGDEERPTTDIWSPGTTLEIEIPDEDTETDLTGDDSVRITTQNGIAATTGTTDGET</sequence>
<keyword evidence="2" id="KW-0969">Cilium</keyword>
<dbReference type="AlphaFoldDB" id="A0A6B0VL13"/>
<evidence type="ECO:0000256" key="1">
    <source>
        <dbReference type="SAM" id="MobiDB-lite"/>
    </source>
</evidence>
<reference evidence="2 3" key="1">
    <citation type="submission" date="2020-01" db="EMBL/GenBank/DDBJ databases">
        <title>Natronorubrum sp. JWXQ-INN 674 isolated from Inner Mongolia Autonomous Region of China.</title>
        <authorList>
            <person name="Xue Q."/>
        </authorList>
    </citation>
    <scope>NUCLEOTIDE SEQUENCE [LARGE SCALE GENOMIC DNA]</scope>
    <source>
        <strain evidence="2 3">JWXQ-INN-674</strain>
    </source>
</reference>
<gene>
    <name evidence="2" type="ORF">GS429_06940</name>
</gene>
<comment type="caution">
    <text evidence="2">The sequence shown here is derived from an EMBL/GenBank/DDBJ whole genome shotgun (WGS) entry which is preliminary data.</text>
</comment>
<dbReference type="PANTHER" id="PTHR42200:SF2">
    <property type="entry name" value="ARCHAEAL FLAGELLA-RELATED PROTEIN F"/>
    <property type="match status" value="1"/>
</dbReference>
<keyword evidence="2" id="KW-0966">Cell projection</keyword>
<evidence type="ECO:0000313" key="2">
    <source>
        <dbReference type="EMBL" id="MXV61805.1"/>
    </source>
</evidence>
<dbReference type="OrthoDB" id="62189at2157"/>
<dbReference type="GO" id="GO:0097588">
    <property type="term" value="P:archaeal or bacterial-type flagellum-dependent cell motility"/>
    <property type="evidence" value="ECO:0007669"/>
    <property type="project" value="InterPro"/>
</dbReference>
<organism evidence="2 3">
    <name type="scientific">Natronorubrum halalkaliphilum</name>
    <dbReference type="NCBI Taxonomy" id="2691917"/>
    <lineage>
        <taxon>Archaea</taxon>
        <taxon>Methanobacteriati</taxon>
        <taxon>Methanobacteriota</taxon>
        <taxon>Stenosarchaea group</taxon>
        <taxon>Halobacteria</taxon>
        <taxon>Halobacteriales</taxon>
        <taxon>Natrialbaceae</taxon>
        <taxon>Natronorubrum</taxon>
    </lineage>
</organism>
<evidence type="ECO:0000313" key="3">
    <source>
        <dbReference type="Proteomes" id="UP000434101"/>
    </source>
</evidence>
<accession>A0A6B0VL13</accession>